<dbReference type="PANTHER" id="PTHR11214">
    <property type="entry name" value="BETA-1,3-N-ACETYLGLUCOSAMINYLTRANSFERASE"/>
    <property type="match status" value="1"/>
</dbReference>
<dbReference type="Gene3D" id="2.60.120.200">
    <property type="match status" value="1"/>
</dbReference>
<keyword evidence="9" id="KW-1133">Transmembrane helix</keyword>
<dbReference type="SMART" id="SM00908">
    <property type="entry name" value="Gal-bind_lectin"/>
    <property type="match status" value="1"/>
</dbReference>
<keyword evidence="14" id="KW-1185">Reference proteome</keyword>
<keyword evidence="8" id="KW-0735">Signal-anchor</keyword>
<comment type="cofactor">
    <cofactor evidence="1">
        <name>Mn(2+)</name>
        <dbReference type="ChEBI" id="CHEBI:29035"/>
    </cofactor>
</comment>
<comment type="subcellular location">
    <subcellularLocation>
        <location evidence="2">Golgi apparatus membrane</location>
        <topology evidence="2">Single-pass type II membrane protein</topology>
    </subcellularLocation>
</comment>
<dbReference type="PROSITE" id="PS51304">
    <property type="entry name" value="GALECTIN"/>
    <property type="match status" value="1"/>
</dbReference>
<evidence type="ECO:0000256" key="2">
    <source>
        <dbReference type="ARBA" id="ARBA00004323"/>
    </source>
</evidence>
<keyword evidence="7" id="KW-0812">Transmembrane</keyword>
<sequence length="551" mass="62572">MKAETLHLKSRMKRWYGGALVASLFMLLVLRYGIMKTAVEESYLTNPFSFNGTNPLDWVHFTGPPAVQNPENASQVISIDTITFSLFAQRNLSKGDQQSLLTWNLLKYLINHSQALPNGVDAIKEAGRAWSSLMASIEKEKLVYANCNSSRKAKEKQCPHFLNKMNATEPDKSHYNLQFPCGLTQGSSITIIGIPNGLLGNFRIDLTGEALPGEPDPPIVLHYNVRLHGDKITEDPVIVQNTWTIAHDWGEEERCPPPTTDKNVKVDELDQCNKLVGRDNNRTVRMYSHGSRRSSMGLQGVKSKRYFPFKQGSLFVATLSVGSEGIQMTVDGKHVTSFAYREHKIQIVNQELWNEAVTYGDIQLMPFVDYYSLITWKTLAICTFGTEVVSAKFVMKTDDDAFVCIDEVMASLIRINVTHGLLYGLINSDSQPHRNTDSKWFISLEEWSEEKYPPWAHGPGYVVSHDIATAVYKRFNEGRLKMFKLEDVAMGIWIVDMKKEGLEVRYEKEERIFNEGCKDGYVIAHYQGPREMMCLWQKLQETKRARCCGDP</sequence>
<dbReference type="UniPathway" id="UPA00378"/>
<dbReference type="InterPro" id="IPR001079">
    <property type="entry name" value="Galectin_CRD"/>
</dbReference>
<evidence type="ECO:0000256" key="6">
    <source>
        <dbReference type="ARBA" id="ARBA00022679"/>
    </source>
</evidence>
<organism evidence="14 15">
    <name type="scientific">Durio zibethinus</name>
    <name type="common">Durian</name>
    <dbReference type="NCBI Taxonomy" id="66656"/>
    <lineage>
        <taxon>Eukaryota</taxon>
        <taxon>Viridiplantae</taxon>
        <taxon>Streptophyta</taxon>
        <taxon>Embryophyta</taxon>
        <taxon>Tracheophyta</taxon>
        <taxon>Spermatophyta</taxon>
        <taxon>Magnoliopsida</taxon>
        <taxon>eudicotyledons</taxon>
        <taxon>Gunneridae</taxon>
        <taxon>Pentapetalae</taxon>
        <taxon>rosids</taxon>
        <taxon>malvids</taxon>
        <taxon>Malvales</taxon>
        <taxon>Malvaceae</taxon>
        <taxon>Helicteroideae</taxon>
        <taxon>Durio</taxon>
    </lineage>
</organism>
<feature type="domain" description="Galectin" evidence="13">
    <location>
        <begin position="175"/>
        <end position="377"/>
    </location>
</feature>
<comment type="pathway">
    <text evidence="3">Protein modification; protein glycosylation.</text>
</comment>
<dbReference type="GO" id="GO:0030246">
    <property type="term" value="F:carbohydrate binding"/>
    <property type="evidence" value="ECO:0007669"/>
    <property type="project" value="InterPro"/>
</dbReference>
<keyword evidence="11" id="KW-0472">Membrane</keyword>
<evidence type="ECO:0000256" key="3">
    <source>
        <dbReference type="ARBA" id="ARBA00004922"/>
    </source>
</evidence>
<dbReference type="Pfam" id="PF00337">
    <property type="entry name" value="Gal-bind_lectin"/>
    <property type="match status" value="1"/>
</dbReference>
<dbReference type="Pfam" id="PF01762">
    <property type="entry name" value="Galactosyl_T"/>
    <property type="match status" value="1"/>
</dbReference>
<dbReference type="GO" id="GO:0010488">
    <property type="term" value="F:UDP-galactose:N-glycan beta-1,3-galactosyltransferase activity"/>
    <property type="evidence" value="ECO:0007669"/>
    <property type="project" value="TreeGrafter"/>
</dbReference>
<evidence type="ECO:0000256" key="1">
    <source>
        <dbReference type="ARBA" id="ARBA00001936"/>
    </source>
</evidence>
<evidence type="ECO:0000313" key="14">
    <source>
        <dbReference type="Proteomes" id="UP000515121"/>
    </source>
</evidence>
<evidence type="ECO:0000256" key="4">
    <source>
        <dbReference type="ARBA" id="ARBA00008661"/>
    </source>
</evidence>
<evidence type="ECO:0000256" key="12">
    <source>
        <dbReference type="ARBA" id="ARBA00023211"/>
    </source>
</evidence>
<evidence type="ECO:0000256" key="5">
    <source>
        <dbReference type="ARBA" id="ARBA00022676"/>
    </source>
</evidence>
<dbReference type="Gene3D" id="3.90.550.50">
    <property type="match status" value="1"/>
</dbReference>
<keyword evidence="6" id="KW-0808">Transferase</keyword>
<comment type="similarity">
    <text evidence="4">Belongs to the glycosyltransferase 31 family.</text>
</comment>
<accession>A0A6P6BID0</accession>
<name>A0A6P6BID0_DURZI</name>
<dbReference type="Proteomes" id="UP000515121">
    <property type="component" value="Unplaced"/>
</dbReference>
<evidence type="ECO:0000256" key="10">
    <source>
        <dbReference type="ARBA" id="ARBA00023034"/>
    </source>
</evidence>
<dbReference type="AlphaFoldDB" id="A0A6P6BID0"/>
<dbReference type="GO" id="GO:1901137">
    <property type="term" value="P:carbohydrate derivative biosynthetic process"/>
    <property type="evidence" value="ECO:0007669"/>
    <property type="project" value="UniProtKB-ARBA"/>
</dbReference>
<protein>
    <submittedName>
        <fullName evidence="15">Beta-1,3-galactosyltransferase GALT1-like isoform X5</fullName>
    </submittedName>
</protein>
<dbReference type="RefSeq" id="XP_022776870.1">
    <property type="nucleotide sequence ID" value="XM_022921135.1"/>
</dbReference>
<evidence type="ECO:0000256" key="7">
    <source>
        <dbReference type="ARBA" id="ARBA00022692"/>
    </source>
</evidence>
<dbReference type="PANTHER" id="PTHR11214:SF129">
    <property type="entry name" value="BETA-1,3-GALACTOSYLTRANSFERASE GALT1"/>
    <property type="match status" value="1"/>
</dbReference>
<keyword evidence="5" id="KW-0328">Glycosyltransferase</keyword>
<evidence type="ECO:0000313" key="15">
    <source>
        <dbReference type="RefSeq" id="XP_022776870.1"/>
    </source>
</evidence>
<keyword evidence="12" id="KW-0464">Manganese</keyword>
<dbReference type="InterPro" id="IPR013320">
    <property type="entry name" value="ConA-like_dom_sf"/>
</dbReference>
<dbReference type="CDD" id="cd00070">
    <property type="entry name" value="GLECT"/>
    <property type="match status" value="1"/>
</dbReference>
<reference evidence="15" key="1">
    <citation type="submission" date="2025-08" db="UniProtKB">
        <authorList>
            <consortium name="RefSeq"/>
        </authorList>
    </citation>
    <scope>IDENTIFICATION</scope>
    <source>
        <tissue evidence="15">Fruit stalk</tissue>
    </source>
</reference>
<proteinExistence type="inferred from homology"/>
<evidence type="ECO:0000259" key="13">
    <source>
        <dbReference type="PROSITE" id="PS51304"/>
    </source>
</evidence>
<evidence type="ECO:0000256" key="9">
    <source>
        <dbReference type="ARBA" id="ARBA00022989"/>
    </source>
</evidence>
<gene>
    <name evidence="15" type="primary">LOC111318340</name>
</gene>
<dbReference type="InterPro" id="IPR002659">
    <property type="entry name" value="Glyco_trans_31"/>
</dbReference>
<evidence type="ECO:0000256" key="11">
    <source>
        <dbReference type="ARBA" id="ARBA00023136"/>
    </source>
</evidence>
<dbReference type="GO" id="GO:0000139">
    <property type="term" value="C:Golgi membrane"/>
    <property type="evidence" value="ECO:0007669"/>
    <property type="project" value="UniProtKB-SubCell"/>
</dbReference>
<evidence type="ECO:0000256" key="8">
    <source>
        <dbReference type="ARBA" id="ARBA00022968"/>
    </source>
</evidence>
<dbReference type="GeneID" id="111318340"/>
<keyword evidence="10" id="KW-0333">Golgi apparatus</keyword>
<dbReference type="SUPFAM" id="SSF49899">
    <property type="entry name" value="Concanavalin A-like lectins/glucanases"/>
    <property type="match status" value="1"/>
</dbReference>